<feature type="domain" description="Glycosyltransferase subfamily 4-like N-terminal" evidence="4">
    <location>
        <begin position="14"/>
        <end position="185"/>
    </location>
</feature>
<keyword evidence="1" id="KW-0328">Glycosyltransferase</keyword>
<keyword evidence="6" id="KW-1185">Reference proteome</keyword>
<evidence type="ECO:0000313" key="6">
    <source>
        <dbReference type="Proteomes" id="UP000006851"/>
    </source>
</evidence>
<dbReference type="PANTHER" id="PTHR45947:SF3">
    <property type="entry name" value="SULFOQUINOVOSYL TRANSFERASE SQD2"/>
    <property type="match status" value="1"/>
</dbReference>
<evidence type="ECO:0000313" key="5">
    <source>
        <dbReference type="EMBL" id="AEB07231.1"/>
    </source>
</evidence>
<dbReference type="InterPro" id="IPR001296">
    <property type="entry name" value="Glyco_trans_1"/>
</dbReference>
<proteinExistence type="predicted"/>
<dbReference type="InterPro" id="IPR050194">
    <property type="entry name" value="Glycosyltransferase_grp1"/>
</dbReference>
<evidence type="ECO:0000256" key="2">
    <source>
        <dbReference type="ARBA" id="ARBA00022679"/>
    </source>
</evidence>
<dbReference type="KEGG" id="cgo:Corgl_1125"/>
<dbReference type="CDD" id="cd03801">
    <property type="entry name" value="GT4_PimA-like"/>
    <property type="match status" value="1"/>
</dbReference>
<dbReference type="AlphaFoldDB" id="F2N848"/>
<organism evidence="5 6">
    <name type="scientific">Coriobacterium glomerans (strain ATCC 49209 / DSM 20642 / JCM 10262 / PW2)</name>
    <dbReference type="NCBI Taxonomy" id="700015"/>
    <lineage>
        <taxon>Bacteria</taxon>
        <taxon>Bacillati</taxon>
        <taxon>Actinomycetota</taxon>
        <taxon>Coriobacteriia</taxon>
        <taxon>Coriobacteriales</taxon>
        <taxon>Coriobacteriaceae</taxon>
        <taxon>Coriobacterium</taxon>
    </lineage>
</organism>
<dbReference type="GO" id="GO:1901137">
    <property type="term" value="P:carbohydrate derivative biosynthetic process"/>
    <property type="evidence" value="ECO:0007669"/>
    <property type="project" value="UniProtKB-ARBA"/>
</dbReference>
<dbReference type="OrthoDB" id="9802525at2"/>
<dbReference type="Pfam" id="PF00534">
    <property type="entry name" value="Glycos_transf_1"/>
    <property type="match status" value="1"/>
</dbReference>
<feature type="domain" description="Glycosyl transferase family 1" evidence="3">
    <location>
        <begin position="193"/>
        <end position="351"/>
    </location>
</feature>
<name>F2N848_CORGP</name>
<evidence type="ECO:0000259" key="3">
    <source>
        <dbReference type="Pfam" id="PF00534"/>
    </source>
</evidence>
<dbReference type="RefSeq" id="WP_013708974.1">
    <property type="nucleotide sequence ID" value="NC_015389.1"/>
</dbReference>
<protein>
    <submittedName>
        <fullName evidence="5">Glycosyl transferase group 1</fullName>
    </submittedName>
</protein>
<dbReference type="EMBL" id="CP002628">
    <property type="protein sequence ID" value="AEB07231.1"/>
    <property type="molecule type" value="Genomic_DNA"/>
</dbReference>
<dbReference type="Gene3D" id="3.40.50.2000">
    <property type="entry name" value="Glycogen Phosphorylase B"/>
    <property type="match status" value="2"/>
</dbReference>
<dbReference type="STRING" id="700015.Corgl_1125"/>
<dbReference type="InterPro" id="IPR028098">
    <property type="entry name" value="Glyco_trans_4-like_N"/>
</dbReference>
<reference evidence="6" key="1">
    <citation type="journal article" date="2013" name="Stand. Genomic Sci.">
        <title>Complete genome sequence of Coriobacterium glomerans type strain (PW2(T)) from the midgut of Pyrrhocoris apterus L. (red soldier bug).</title>
        <authorList>
            <person name="Stackebrandt E."/>
            <person name="Zeytun A."/>
            <person name="Lapidus A."/>
            <person name="Nolan M."/>
            <person name="Lucas S."/>
            <person name="Hammon N."/>
            <person name="Deshpande S."/>
            <person name="Cheng J.F."/>
            <person name="Tapia R."/>
            <person name="Goodwin L.A."/>
            <person name="Pitluck S."/>
            <person name="Liolios K."/>
            <person name="Pagani I."/>
            <person name="Ivanova N."/>
            <person name="Mavromatis K."/>
            <person name="Mikhailova N."/>
            <person name="Huntemann M."/>
            <person name="Pati A."/>
            <person name="Chen A."/>
            <person name="Palaniappan K."/>
            <person name="Chang Y.J."/>
            <person name="Land M."/>
            <person name="Hauser L."/>
            <person name="Rohde M."/>
            <person name="Pukall R."/>
            <person name="Goker M."/>
            <person name="Detter J.C."/>
            <person name="Woyke T."/>
            <person name="Bristow J."/>
            <person name="Eisen J.A."/>
            <person name="Markowitz V."/>
            <person name="Hugenholtz P."/>
            <person name="Kyrpides N.C."/>
            <person name="Klenk H.P."/>
        </authorList>
    </citation>
    <scope>NUCLEOTIDE SEQUENCE</scope>
    <source>
        <strain evidence="6">ATCC 49209 / DSM 20642 / JCM 10262 / PW2</strain>
    </source>
</reference>
<sequence length="388" mass="42838">MRVAFFSAHYLPHVGGIETYTEKLSNTMADMGNEVVIVTNNLFNSTPIERNGSIEIVRLPCFSFLSGRYPIPNRNAEYKRLINHIERQSFSGIVINARFYLHTLAGVHFAENQNSLPVIIDHGSAYLSFGNSMIDPIVRLYENAITRHLTRHPAAYYGVSDRSVDWLSHFGITARGTIPYAIDVENYQHSASKRNFRQELGVSDSDVLVVFTGRLESIKGIQIILEVADRLRDQAFHCYFTFAGEGSLIAEIKRAAVANPKVSALGRLDNADVAALMRDADLLLLPSRSEGFGASMIEAGAMGTPIMATDVGVASELVINGSGGWIINRNDIQGVVNKISSISADKCLLAEKGSDLQRYIKANFTWKSTAKALIEACEKANYENQTRL</sequence>
<dbReference type="Proteomes" id="UP000006851">
    <property type="component" value="Chromosome"/>
</dbReference>
<dbReference type="SUPFAM" id="SSF53756">
    <property type="entry name" value="UDP-Glycosyltransferase/glycogen phosphorylase"/>
    <property type="match status" value="1"/>
</dbReference>
<accession>F2N848</accession>
<dbReference type="Pfam" id="PF13439">
    <property type="entry name" value="Glyco_transf_4"/>
    <property type="match status" value="1"/>
</dbReference>
<dbReference type="eggNOG" id="COG0438">
    <property type="taxonomic scope" value="Bacteria"/>
</dbReference>
<dbReference type="HOGENOM" id="CLU_009583_2_1_11"/>
<evidence type="ECO:0000259" key="4">
    <source>
        <dbReference type="Pfam" id="PF13439"/>
    </source>
</evidence>
<dbReference type="GO" id="GO:0016757">
    <property type="term" value="F:glycosyltransferase activity"/>
    <property type="evidence" value="ECO:0007669"/>
    <property type="project" value="UniProtKB-KW"/>
</dbReference>
<gene>
    <name evidence="5" type="ordered locus">Corgl_1125</name>
</gene>
<keyword evidence="2 5" id="KW-0808">Transferase</keyword>
<evidence type="ECO:0000256" key="1">
    <source>
        <dbReference type="ARBA" id="ARBA00022676"/>
    </source>
</evidence>
<dbReference type="PANTHER" id="PTHR45947">
    <property type="entry name" value="SULFOQUINOVOSYL TRANSFERASE SQD2"/>
    <property type="match status" value="1"/>
</dbReference>